<evidence type="ECO:0000313" key="1">
    <source>
        <dbReference type="EMBL" id="KAH7929292.1"/>
    </source>
</evidence>
<protein>
    <submittedName>
        <fullName evidence="1">Uncharacterized protein</fullName>
    </submittedName>
</protein>
<reference evidence="1" key="1">
    <citation type="journal article" date="2021" name="New Phytol.">
        <title>Evolutionary innovations through gain and loss of genes in the ectomycorrhizal Boletales.</title>
        <authorList>
            <person name="Wu G."/>
            <person name="Miyauchi S."/>
            <person name="Morin E."/>
            <person name="Kuo A."/>
            <person name="Drula E."/>
            <person name="Varga T."/>
            <person name="Kohler A."/>
            <person name="Feng B."/>
            <person name="Cao Y."/>
            <person name="Lipzen A."/>
            <person name="Daum C."/>
            <person name="Hundley H."/>
            <person name="Pangilinan J."/>
            <person name="Johnson J."/>
            <person name="Barry K."/>
            <person name="LaButti K."/>
            <person name="Ng V."/>
            <person name="Ahrendt S."/>
            <person name="Min B."/>
            <person name="Choi I.G."/>
            <person name="Park H."/>
            <person name="Plett J.M."/>
            <person name="Magnuson J."/>
            <person name="Spatafora J.W."/>
            <person name="Nagy L.G."/>
            <person name="Henrissat B."/>
            <person name="Grigoriev I.V."/>
            <person name="Yang Z.L."/>
            <person name="Xu J."/>
            <person name="Martin F.M."/>
        </authorList>
    </citation>
    <scope>NUCLEOTIDE SEQUENCE</scope>
    <source>
        <strain evidence="1">KUC20120723A-06</strain>
    </source>
</reference>
<evidence type="ECO:0000313" key="2">
    <source>
        <dbReference type="Proteomes" id="UP000790709"/>
    </source>
</evidence>
<dbReference type="EMBL" id="MU266343">
    <property type="protein sequence ID" value="KAH7929292.1"/>
    <property type="molecule type" value="Genomic_DNA"/>
</dbReference>
<sequence length="346" mass="38573">MKDLCHLDRDWVSTALSTFLIYGLVVSYLPQHLRIIRAKSSEGFSPWFLLLGSTSAAAGMLNMFTLQWPIIQCCKELSAGKCLEITAGVLQVSLQWFLFSVILVLYLIYYPPHLKYVELDIDTYDSRPPRHIRTAVRSDDWRLSVILSWVIAIHLVFVIFVTFFLLATRHADPTGNYPSHQLSLWATFLGVSSAILAAIQYAPQLIRSYRLKVVGALSIPMMVMQTPGGIFMAVSIGRRPGTNWTSWAMYAVSATMQGCLLAMCIVWKIRQRKLGLDDFGHSLKADDGSSTPASDETRLDGEAFAVTTDGAEGMEEDDAEEETPLLAKSAGGHKRKSGLLRWFSRG</sequence>
<accession>A0ACB8BV19</accession>
<gene>
    <name evidence="1" type="ORF">BV22DRAFT_1029731</name>
</gene>
<dbReference type="Proteomes" id="UP000790709">
    <property type="component" value="Unassembled WGS sequence"/>
</dbReference>
<name>A0ACB8BV19_9AGAM</name>
<organism evidence="1 2">
    <name type="scientific">Leucogyrophana mollusca</name>
    <dbReference type="NCBI Taxonomy" id="85980"/>
    <lineage>
        <taxon>Eukaryota</taxon>
        <taxon>Fungi</taxon>
        <taxon>Dikarya</taxon>
        <taxon>Basidiomycota</taxon>
        <taxon>Agaricomycotina</taxon>
        <taxon>Agaricomycetes</taxon>
        <taxon>Agaricomycetidae</taxon>
        <taxon>Boletales</taxon>
        <taxon>Boletales incertae sedis</taxon>
        <taxon>Leucogyrophana</taxon>
    </lineage>
</organism>
<keyword evidence="2" id="KW-1185">Reference proteome</keyword>
<proteinExistence type="predicted"/>
<comment type="caution">
    <text evidence="1">The sequence shown here is derived from an EMBL/GenBank/DDBJ whole genome shotgun (WGS) entry which is preliminary data.</text>
</comment>